<evidence type="ECO:0000256" key="10">
    <source>
        <dbReference type="SAM" id="Phobius"/>
    </source>
</evidence>
<evidence type="ECO:0000313" key="12">
    <source>
        <dbReference type="EMBL" id="HIV24114.1"/>
    </source>
</evidence>
<gene>
    <name evidence="12" type="ORF">IAC80_09305</name>
</gene>
<sequence length="1200" mass="131689">MLQIRNICKQYKTGGLVQKALDGVSLNLRENEFVAILGPSGSGKTTLLNIIGGLDRYDSGDLIINGISTKKYKDRDWDSYRNHTIGFVFQSYNLIPHQTVLANVELSLTISGISRKERRRRAVEALREVGLGEQLHKKPSQMSGGQMQRVAIARALVNDPDILLADEPTGALDSDTSIQVMELLKEVAKDRLVVMVTHNPELAEAYATRIVTLRDGRIRADSMPYEMDEETLEEPRYKNMGKASMSFRTALSLSFNNLRTKKGRTLLTSFAGSIGIIGIALILSLSTGVNAYIQSVEEDTLSEYPLQITSTGMDLSAMMTGGNLRTEVKDGEVGVTEMVTTMFSTMDANDLGSLKAYFDSGKSGIEPYTKSIEYSYNVSPQIYRLEEDGVRQVNPDQSFSAMGLGSGESGNSLMSMVMSTDVFFEMPQNPDLYRDQYQVVAGHWPQNYSECVLVLTSRGTVSDYMLYTLGLRDADELDTMIRQFMNEEKVDIPQDIQPYDYDEILGITFSLVNSSDYYQYDSEYQVWVDKTDDSAYMKKLVENGETLSIVGIVQPAEGAEIAMLNTGIGYTAELTDHVIQAAADSQIVQEQLKQKTINVFTGEEFGAESEESRFDMSTLFTVDEEALAEAFQVDESKFQMDLSGLSGMSVDTSALAGAFSLDMGETDLTDLIDLEELFPELAQEYLPEMQEISERVDLTFSPEETQAMFQNLIQGFQESLAGNPEFNVAGLATGFSDYLATEDAANRLAAGVQELLRTSVQVDVPYTQVLGMAGELLDGYRKYAEANKIEETTAASLLGYFQSPQVQRNLLDRGEALIRDSITVNVTPEQIQTQIIQSLLEGYQEYLQANAIPDASQIAAAFLEYLQSQDGQQRLYESVAASIDLEGAEKEFSALFEDMGGTIREEVSGQISAKMNGVMSQMSSRVESAIRQIVSQIGSGMASAIQEAMGQMGENMENAVSIDGDAFMEAIQMNMTEEELSELLLSLMSDSDAGYDNNLRTLGYADPDQPGGIDIYPLNFEGKEEILNILDNYNRQMEDSGQEEKQITYTDLVGTLMSSVTDIIDVISYVLIAFVAISLVVSSIMIGVITYISVLERRKEIGILRAIGASKHNVSQVFNAETFIIGLCAGLLGIGITLLLLIPGNSLIHSIAGRSDINAILPAVPAVILVALSVVLTLIGGLIPSRKAAKSDPVAALRSE</sequence>
<dbReference type="GO" id="GO:0005524">
    <property type="term" value="F:ATP binding"/>
    <property type="evidence" value="ECO:0007669"/>
    <property type="project" value="UniProtKB-KW"/>
</dbReference>
<keyword evidence="3" id="KW-1003">Cell membrane</keyword>
<keyword evidence="4 10" id="KW-0812">Transmembrane</keyword>
<keyword evidence="7 10" id="KW-1133">Transmembrane helix</keyword>
<evidence type="ECO:0000256" key="2">
    <source>
        <dbReference type="ARBA" id="ARBA00022448"/>
    </source>
</evidence>
<evidence type="ECO:0000256" key="1">
    <source>
        <dbReference type="ARBA" id="ARBA00004429"/>
    </source>
</evidence>
<accession>A0A9D1T8V1</accession>
<evidence type="ECO:0000313" key="13">
    <source>
        <dbReference type="Proteomes" id="UP000886889"/>
    </source>
</evidence>
<dbReference type="CDD" id="cd03255">
    <property type="entry name" value="ABC_MJ0796_LolCDE_FtsE"/>
    <property type="match status" value="1"/>
</dbReference>
<dbReference type="PANTHER" id="PTHR42798:SF6">
    <property type="entry name" value="CELL DIVISION ATP-BINDING PROTEIN FTSE"/>
    <property type="match status" value="1"/>
</dbReference>
<dbReference type="PROSITE" id="PS50893">
    <property type="entry name" value="ABC_TRANSPORTER_2"/>
    <property type="match status" value="1"/>
</dbReference>
<feature type="transmembrane region" description="Helical" evidence="10">
    <location>
        <begin position="266"/>
        <end position="285"/>
    </location>
</feature>
<protein>
    <submittedName>
        <fullName evidence="12">ABC transporter ATP-binding protein/permease</fullName>
    </submittedName>
</protein>
<dbReference type="InterPro" id="IPR017911">
    <property type="entry name" value="MacB-like_ATP-bd"/>
</dbReference>
<organism evidence="12 13">
    <name type="scientific">Candidatus Merdiplasma excrementigallinarum</name>
    <dbReference type="NCBI Taxonomy" id="2840864"/>
    <lineage>
        <taxon>Bacteria</taxon>
        <taxon>Bacillati</taxon>
        <taxon>Bacillota</taxon>
        <taxon>Clostridia</taxon>
        <taxon>Lachnospirales</taxon>
        <taxon>Lachnospiraceae</taxon>
        <taxon>Lachnospiraceae incertae sedis</taxon>
        <taxon>Candidatus Merdiplasma</taxon>
    </lineage>
</organism>
<evidence type="ECO:0000256" key="6">
    <source>
        <dbReference type="ARBA" id="ARBA00022840"/>
    </source>
</evidence>
<proteinExistence type="inferred from homology"/>
<dbReference type="Pfam" id="PF00005">
    <property type="entry name" value="ABC_tran"/>
    <property type="match status" value="1"/>
</dbReference>
<dbReference type="Proteomes" id="UP000886889">
    <property type="component" value="Unassembled WGS sequence"/>
</dbReference>
<dbReference type="GO" id="GO:0098796">
    <property type="term" value="C:membrane protein complex"/>
    <property type="evidence" value="ECO:0007669"/>
    <property type="project" value="UniProtKB-ARBA"/>
</dbReference>
<evidence type="ECO:0000256" key="9">
    <source>
        <dbReference type="ARBA" id="ARBA00038388"/>
    </source>
</evidence>
<dbReference type="PROSITE" id="PS00211">
    <property type="entry name" value="ABC_TRANSPORTER_1"/>
    <property type="match status" value="1"/>
</dbReference>
<dbReference type="GO" id="GO:0005886">
    <property type="term" value="C:plasma membrane"/>
    <property type="evidence" value="ECO:0007669"/>
    <property type="project" value="UniProtKB-SubCell"/>
</dbReference>
<reference evidence="12" key="1">
    <citation type="submission" date="2020-10" db="EMBL/GenBank/DDBJ databases">
        <authorList>
            <person name="Gilroy R."/>
        </authorList>
    </citation>
    <scope>NUCLEOTIDE SEQUENCE</scope>
    <source>
        <strain evidence="12">ChiBcec6-7307</strain>
    </source>
</reference>
<keyword evidence="6 12" id="KW-0067">ATP-binding</keyword>
<dbReference type="InterPro" id="IPR003838">
    <property type="entry name" value="ABC3_permease_C"/>
</dbReference>
<dbReference type="GO" id="GO:0016887">
    <property type="term" value="F:ATP hydrolysis activity"/>
    <property type="evidence" value="ECO:0007669"/>
    <property type="project" value="InterPro"/>
</dbReference>
<keyword evidence="5" id="KW-0547">Nucleotide-binding</keyword>
<evidence type="ECO:0000256" key="3">
    <source>
        <dbReference type="ARBA" id="ARBA00022475"/>
    </source>
</evidence>
<evidence type="ECO:0000256" key="8">
    <source>
        <dbReference type="ARBA" id="ARBA00023136"/>
    </source>
</evidence>
<dbReference type="InterPro" id="IPR027417">
    <property type="entry name" value="P-loop_NTPase"/>
</dbReference>
<comment type="subcellular location">
    <subcellularLocation>
        <location evidence="1">Cell inner membrane</location>
        <topology evidence="1">Multi-pass membrane protein</topology>
    </subcellularLocation>
</comment>
<feature type="domain" description="ABC transporter" evidence="11">
    <location>
        <begin position="2"/>
        <end position="240"/>
    </location>
</feature>
<dbReference type="GO" id="GO:0022857">
    <property type="term" value="F:transmembrane transporter activity"/>
    <property type="evidence" value="ECO:0007669"/>
    <property type="project" value="UniProtKB-ARBA"/>
</dbReference>
<keyword evidence="8 10" id="KW-0472">Membrane</keyword>
<comment type="caution">
    <text evidence="12">The sequence shown here is derived from an EMBL/GenBank/DDBJ whole genome shotgun (WGS) entry which is preliminary data.</text>
</comment>
<feature type="transmembrane region" description="Helical" evidence="10">
    <location>
        <begin position="1066"/>
        <end position="1095"/>
    </location>
</feature>
<dbReference type="InterPro" id="IPR003593">
    <property type="entry name" value="AAA+_ATPase"/>
</dbReference>
<feature type="transmembrane region" description="Helical" evidence="10">
    <location>
        <begin position="1162"/>
        <end position="1183"/>
    </location>
</feature>
<dbReference type="SMART" id="SM00382">
    <property type="entry name" value="AAA"/>
    <property type="match status" value="1"/>
</dbReference>
<evidence type="ECO:0000256" key="7">
    <source>
        <dbReference type="ARBA" id="ARBA00022989"/>
    </source>
</evidence>
<evidence type="ECO:0000256" key="4">
    <source>
        <dbReference type="ARBA" id="ARBA00022692"/>
    </source>
</evidence>
<dbReference type="AlphaFoldDB" id="A0A9D1T8V1"/>
<feature type="transmembrane region" description="Helical" evidence="10">
    <location>
        <begin position="1116"/>
        <end position="1142"/>
    </location>
</feature>
<evidence type="ECO:0000256" key="5">
    <source>
        <dbReference type="ARBA" id="ARBA00022741"/>
    </source>
</evidence>
<dbReference type="SUPFAM" id="SSF52540">
    <property type="entry name" value="P-loop containing nucleoside triphosphate hydrolases"/>
    <property type="match status" value="1"/>
</dbReference>
<dbReference type="PANTHER" id="PTHR42798">
    <property type="entry name" value="LIPOPROTEIN-RELEASING SYSTEM ATP-BINDING PROTEIN LOLD"/>
    <property type="match status" value="1"/>
</dbReference>
<dbReference type="EMBL" id="DVOS01000076">
    <property type="protein sequence ID" value="HIV24114.1"/>
    <property type="molecule type" value="Genomic_DNA"/>
</dbReference>
<keyword evidence="2" id="KW-0813">Transport</keyword>
<dbReference type="Pfam" id="PF02687">
    <property type="entry name" value="FtsX"/>
    <property type="match status" value="1"/>
</dbReference>
<dbReference type="InterPro" id="IPR003439">
    <property type="entry name" value="ABC_transporter-like_ATP-bd"/>
</dbReference>
<evidence type="ECO:0000259" key="11">
    <source>
        <dbReference type="PROSITE" id="PS50893"/>
    </source>
</evidence>
<dbReference type="InterPro" id="IPR017871">
    <property type="entry name" value="ABC_transporter-like_CS"/>
</dbReference>
<dbReference type="FunFam" id="3.40.50.300:FF:000032">
    <property type="entry name" value="Export ABC transporter ATP-binding protein"/>
    <property type="match status" value="1"/>
</dbReference>
<reference evidence="12" key="2">
    <citation type="journal article" date="2021" name="PeerJ">
        <title>Extensive microbial diversity within the chicken gut microbiome revealed by metagenomics and culture.</title>
        <authorList>
            <person name="Gilroy R."/>
            <person name="Ravi A."/>
            <person name="Getino M."/>
            <person name="Pursley I."/>
            <person name="Horton D.L."/>
            <person name="Alikhan N.F."/>
            <person name="Baker D."/>
            <person name="Gharbi K."/>
            <person name="Hall N."/>
            <person name="Watson M."/>
            <person name="Adriaenssens E.M."/>
            <person name="Foster-Nyarko E."/>
            <person name="Jarju S."/>
            <person name="Secka A."/>
            <person name="Antonio M."/>
            <person name="Oren A."/>
            <person name="Chaudhuri R.R."/>
            <person name="La Ragione R."/>
            <person name="Hildebrand F."/>
            <person name="Pallen M.J."/>
        </authorList>
    </citation>
    <scope>NUCLEOTIDE SEQUENCE</scope>
    <source>
        <strain evidence="12">ChiBcec6-7307</strain>
    </source>
</reference>
<dbReference type="Gene3D" id="3.40.50.300">
    <property type="entry name" value="P-loop containing nucleotide triphosphate hydrolases"/>
    <property type="match status" value="1"/>
</dbReference>
<name>A0A9D1T8V1_9FIRM</name>
<comment type="similarity">
    <text evidence="9">Belongs to the ABC transporter superfamily. Macrolide exporter (TC 3.A.1.122) family.</text>
</comment>